<dbReference type="InterPro" id="IPR003598">
    <property type="entry name" value="Ig_sub2"/>
</dbReference>
<feature type="compositionally biased region" description="Polar residues" evidence="2">
    <location>
        <begin position="723"/>
        <end position="733"/>
    </location>
</feature>
<dbReference type="Proteomes" id="UP000230066">
    <property type="component" value="Unassembled WGS sequence"/>
</dbReference>
<comment type="caution">
    <text evidence="6">The sequence shown here is derived from an EMBL/GenBank/DDBJ whole genome shotgun (WGS) entry which is preliminary data.</text>
</comment>
<dbReference type="InterPro" id="IPR007110">
    <property type="entry name" value="Ig-like_dom"/>
</dbReference>
<keyword evidence="3" id="KW-1133">Transmembrane helix</keyword>
<evidence type="ECO:0000313" key="7">
    <source>
        <dbReference type="Proteomes" id="UP000230066"/>
    </source>
</evidence>
<name>A0A4E0RP46_FASHE</name>
<evidence type="ECO:0000313" key="6">
    <source>
        <dbReference type="EMBL" id="THD28781.1"/>
    </source>
</evidence>
<keyword evidence="1" id="KW-0393">Immunoglobulin domain</keyword>
<accession>A0A4E0RP46</accession>
<dbReference type="GO" id="GO:0007411">
    <property type="term" value="P:axon guidance"/>
    <property type="evidence" value="ECO:0007669"/>
    <property type="project" value="TreeGrafter"/>
</dbReference>
<dbReference type="InterPro" id="IPR036383">
    <property type="entry name" value="TSP1_rpt_sf"/>
</dbReference>
<dbReference type="PANTHER" id="PTHR10075:SF109">
    <property type="entry name" value="NEURAL_ECTODERMAL DEVELOPMENT FACTOR IMP-L2"/>
    <property type="match status" value="1"/>
</dbReference>
<evidence type="ECO:0000256" key="4">
    <source>
        <dbReference type="SAM" id="SignalP"/>
    </source>
</evidence>
<dbReference type="EMBL" id="JXXN02000073">
    <property type="protein sequence ID" value="THD28781.1"/>
    <property type="molecule type" value="Genomic_DNA"/>
</dbReference>
<dbReference type="GO" id="GO:0005886">
    <property type="term" value="C:plasma membrane"/>
    <property type="evidence" value="ECO:0007669"/>
    <property type="project" value="TreeGrafter"/>
</dbReference>
<proteinExistence type="predicted"/>
<organism evidence="6 7">
    <name type="scientific">Fasciola hepatica</name>
    <name type="common">Liver fluke</name>
    <dbReference type="NCBI Taxonomy" id="6192"/>
    <lineage>
        <taxon>Eukaryota</taxon>
        <taxon>Metazoa</taxon>
        <taxon>Spiralia</taxon>
        <taxon>Lophotrochozoa</taxon>
        <taxon>Platyhelminthes</taxon>
        <taxon>Trematoda</taxon>
        <taxon>Digenea</taxon>
        <taxon>Plagiorchiida</taxon>
        <taxon>Echinostomata</taxon>
        <taxon>Echinostomatoidea</taxon>
        <taxon>Fasciolidae</taxon>
        <taxon>Fasciola</taxon>
    </lineage>
</organism>
<feature type="region of interest" description="Disordered" evidence="2">
    <location>
        <begin position="723"/>
        <end position="749"/>
    </location>
</feature>
<dbReference type="PROSITE" id="PS50835">
    <property type="entry name" value="IG_LIKE"/>
    <property type="match status" value="1"/>
</dbReference>
<feature type="chain" id="PRO_5036494129" description="Ig-like domain-containing protein" evidence="4">
    <location>
        <begin position="31"/>
        <end position="749"/>
    </location>
</feature>
<dbReference type="AlphaFoldDB" id="A0A4E0RP46"/>
<dbReference type="SMART" id="SM00409">
    <property type="entry name" value="IG"/>
    <property type="match status" value="2"/>
</dbReference>
<dbReference type="GO" id="GO:0098632">
    <property type="term" value="F:cell-cell adhesion mediator activity"/>
    <property type="evidence" value="ECO:0007669"/>
    <property type="project" value="TreeGrafter"/>
</dbReference>
<feature type="domain" description="Ig-like" evidence="5">
    <location>
        <begin position="291"/>
        <end position="441"/>
    </location>
</feature>
<dbReference type="PROSITE" id="PS50092">
    <property type="entry name" value="TSP1"/>
    <property type="match status" value="1"/>
</dbReference>
<keyword evidence="4" id="KW-0732">Signal</keyword>
<feature type="transmembrane region" description="Helical" evidence="3">
    <location>
        <begin position="549"/>
        <end position="574"/>
    </location>
</feature>
<protein>
    <recommendedName>
        <fullName evidence="5">Ig-like domain-containing protein</fullName>
    </recommendedName>
</protein>
<dbReference type="InterPro" id="IPR013783">
    <property type="entry name" value="Ig-like_fold"/>
</dbReference>
<dbReference type="InterPro" id="IPR000884">
    <property type="entry name" value="TSP1_rpt"/>
</dbReference>
<dbReference type="Gene3D" id="2.60.40.10">
    <property type="entry name" value="Immunoglobulins"/>
    <property type="match status" value="2"/>
</dbReference>
<dbReference type="PANTHER" id="PTHR10075">
    <property type="entry name" value="BASIGIN RELATED"/>
    <property type="match status" value="1"/>
</dbReference>
<evidence type="ECO:0000256" key="1">
    <source>
        <dbReference type="ARBA" id="ARBA00023319"/>
    </source>
</evidence>
<dbReference type="Pfam" id="PF13927">
    <property type="entry name" value="Ig_3"/>
    <property type="match status" value="1"/>
</dbReference>
<dbReference type="InterPro" id="IPR036179">
    <property type="entry name" value="Ig-like_dom_sf"/>
</dbReference>
<dbReference type="SUPFAM" id="SSF48726">
    <property type="entry name" value="Immunoglobulin"/>
    <property type="match status" value="1"/>
</dbReference>
<dbReference type="InterPro" id="IPR003599">
    <property type="entry name" value="Ig_sub"/>
</dbReference>
<evidence type="ECO:0000259" key="5">
    <source>
        <dbReference type="PROSITE" id="PS50835"/>
    </source>
</evidence>
<reference evidence="6" key="1">
    <citation type="submission" date="2019-03" db="EMBL/GenBank/DDBJ databases">
        <title>Improved annotation for the trematode Fasciola hepatica.</title>
        <authorList>
            <person name="Choi Y.-J."/>
            <person name="Martin J."/>
            <person name="Mitreva M."/>
        </authorList>
    </citation>
    <scope>NUCLEOTIDE SEQUENCE [LARGE SCALE GENOMIC DNA]</scope>
</reference>
<evidence type="ECO:0000256" key="3">
    <source>
        <dbReference type="SAM" id="Phobius"/>
    </source>
</evidence>
<keyword evidence="7" id="KW-1185">Reference proteome</keyword>
<sequence length="749" mass="84103">MIDEHTHTHTHKQNRILLWILFAPFSGISPDCLMFRCCPHPRNCPSVHNRINLKADSTWSILMLLLVHSLFGTSVQFNTDYPVHSAQKSPESGHRLIRANESQLPLSPDELEYTRLEQADARTRLYGSNYGPDLKTKVELPEDLVGSYRSMLSSYGIQSPNESDHPAVPKFLHQPPPILYASKGQPATFHCVAQPVVLLYSVCTINLSGDSMHRTHKDSDSHMAVPALTSKGVRDEFRRKNVSEDIRHVSQHEHLRWEVTRYITAQTVEEWFGDFWCHCEAWNNVLEFGEPRVVVTPRTYIQLAYLEKRFVRQPTSASILIGWRAEFFCDAPEGRPTPQVYWYKNTERLKAKTSDNRISIEHLLATSRDQFTTEGSRLLKAQVDAESIHTAPSNEPHSKGLPGTSTSRLTIHKTKLTDEGNYVCVAENIAGRRVSNPARLTIHADGRWSEWSEWSACPTECLGSIGARGPQSVGNVTQTAVATGCPSYCQNHLTQRQRYCNAPEPHGGGRPCAGFGVEKTSCSKYCLYVHSNSDRNQYSLSAGTKNEEISLLVVLAFAVSVFMVATCCVVYLFLRKFCSRLIRPTPGKSLENSLPTTEMIELGVACITPPARTPLRRWSMMSSIPMPDYGPMPLARSDFPKMQNSPYRNAALDVSPPRLGFHWNEPNPQTRQMTAHPIQGTRPTTIATLSSAHSQTNITPSYWYDYAHVQSLPYSPYGARAYPTSQFPTSSKESPYVAHSLASQSRPIT</sequence>
<dbReference type="SMART" id="SM00408">
    <property type="entry name" value="IGc2"/>
    <property type="match status" value="1"/>
</dbReference>
<gene>
    <name evidence="6" type="ORF">D915_000379</name>
</gene>
<evidence type="ECO:0000256" key="2">
    <source>
        <dbReference type="SAM" id="MobiDB-lite"/>
    </source>
</evidence>
<dbReference type="GO" id="GO:0030424">
    <property type="term" value="C:axon"/>
    <property type="evidence" value="ECO:0007669"/>
    <property type="project" value="TreeGrafter"/>
</dbReference>
<keyword evidence="3" id="KW-0472">Membrane</keyword>
<dbReference type="GO" id="GO:0070593">
    <property type="term" value="P:dendrite self-avoidance"/>
    <property type="evidence" value="ECO:0007669"/>
    <property type="project" value="TreeGrafter"/>
</dbReference>
<dbReference type="GO" id="GO:0007156">
    <property type="term" value="P:homophilic cell adhesion via plasma membrane adhesion molecules"/>
    <property type="evidence" value="ECO:0007669"/>
    <property type="project" value="TreeGrafter"/>
</dbReference>
<feature type="signal peptide" evidence="4">
    <location>
        <begin position="1"/>
        <end position="30"/>
    </location>
</feature>
<dbReference type="Gene3D" id="2.20.100.10">
    <property type="entry name" value="Thrombospondin type-1 (TSP1) repeat"/>
    <property type="match status" value="1"/>
</dbReference>
<keyword evidence="3" id="KW-0812">Transmembrane</keyword>